<comment type="caution">
    <text evidence="2">The sequence shown here is derived from an EMBL/GenBank/DDBJ whole genome shotgun (WGS) entry which is preliminary data.</text>
</comment>
<dbReference type="Pfam" id="PF05036">
    <property type="entry name" value="SPOR"/>
    <property type="match status" value="1"/>
</dbReference>
<dbReference type="GO" id="GO:0042834">
    <property type="term" value="F:peptidoglycan binding"/>
    <property type="evidence" value="ECO:0007669"/>
    <property type="project" value="InterPro"/>
</dbReference>
<dbReference type="SUPFAM" id="SSF110997">
    <property type="entry name" value="Sporulation related repeat"/>
    <property type="match status" value="1"/>
</dbReference>
<dbReference type="RefSeq" id="WP_189399279.1">
    <property type="nucleotide sequence ID" value="NZ_BMXA01000002.1"/>
</dbReference>
<reference evidence="2" key="2">
    <citation type="submission" date="2020-09" db="EMBL/GenBank/DDBJ databases">
        <authorList>
            <person name="Sun Q."/>
            <person name="Kim S."/>
        </authorList>
    </citation>
    <scope>NUCLEOTIDE SEQUENCE</scope>
    <source>
        <strain evidence="2">KCTC 12711</strain>
    </source>
</reference>
<evidence type="ECO:0000313" key="2">
    <source>
        <dbReference type="EMBL" id="GHA05286.1"/>
    </source>
</evidence>
<evidence type="ECO:0000259" key="1">
    <source>
        <dbReference type="PROSITE" id="PS51724"/>
    </source>
</evidence>
<dbReference type="Gene3D" id="3.30.70.1070">
    <property type="entry name" value="Sporulation related repeat"/>
    <property type="match status" value="1"/>
</dbReference>
<dbReference type="PROSITE" id="PS51724">
    <property type="entry name" value="SPOR"/>
    <property type="match status" value="1"/>
</dbReference>
<sequence length="234" mass="26350">MRFAVLFAACLVLLNVVVFLWPSGATYAPNVHAARQDVNPHFIRLNKEIEERFYTQVAAADEIVPAGQEVQLAAISKPGEACYRLGPFMHRENYELAQAVLLNANLEYRKSKRASKKSDVFRVFLGPYETREQVADARTDLKRNNVLDHFVRKQDDGSYIISLGIYSTQLAADTAVDLFDGKLSGVQKQSEVVVLPESFWLHFSMTDQQVSRLQLSAMDWGEQSAKMGLYPCNA</sequence>
<feature type="domain" description="SPOR" evidence="1">
    <location>
        <begin position="75"/>
        <end position="154"/>
    </location>
</feature>
<protein>
    <recommendedName>
        <fullName evidence="1">SPOR domain-containing protein</fullName>
    </recommendedName>
</protein>
<dbReference type="Proteomes" id="UP000614811">
    <property type="component" value="Unassembled WGS sequence"/>
</dbReference>
<proteinExistence type="predicted"/>
<dbReference type="InterPro" id="IPR007730">
    <property type="entry name" value="SPOR-like_dom"/>
</dbReference>
<keyword evidence="3" id="KW-1185">Reference proteome</keyword>
<reference evidence="2" key="1">
    <citation type="journal article" date="2014" name="Int. J. Syst. Evol. Microbiol.">
        <title>Complete genome sequence of Corynebacterium casei LMG S-19264T (=DSM 44701T), isolated from a smear-ripened cheese.</title>
        <authorList>
            <consortium name="US DOE Joint Genome Institute (JGI-PGF)"/>
            <person name="Walter F."/>
            <person name="Albersmeier A."/>
            <person name="Kalinowski J."/>
            <person name="Ruckert C."/>
        </authorList>
    </citation>
    <scope>NUCLEOTIDE SEQUENCE</scope>
    <source>
        <strain evidence="2">KCTC 12711</strain>
    </source>
</reference>
<dbReference type="EMBL" id="BMXA01000002">
    <property type="protein sequence ID" value="GHA05286.1"/>
    <property type="molecule type" value="Genomic_DNA"/>
</dbReference>
<evidence type="ECO:0000313" key="3">
    <source>
        <dbReference type="Proteomes" id="UP000614811"/>
    </source>
</evidence>
<name>A0A918RQB9_9GAMM</name>
<dbReference type="InterPro" id="IPR036680">
    <property type="entry name" value="SPOR-like_sf"/>
</dbReference>
<gene>
    <name evidence="2" type="ORF">GCM10008090_13570</name>
</gene>
<organism evidence="2 3">
    <name type="scientific">Arenicella chitinivorans</name>
    <dbReference type="NCBI Taxonomy" id="1329800"/>
    <lineage>
        <taxon>Bacteria</taxon>
        <taxon>Pseudomonadati</taxon>
        <taxon>Pseudomonadota</taxon>
        <taxon>Gammaproteobacteria</taxon>
        <taxon>Arenicellales</taxon>
        <taxon>Arenicellaceae</taxon>
        <taxon>Arenicella</taxon>
    </lineage>
</organism>
<accession>A0A918RQB9</accession>
<dbReference type="AlphaFoldDB" id="A0A918RQB9"/>